<feature type="transmembrane region" description="Helical" evidence="9">
    <location>
        <begin position="122"/>
        <end position="139"/>
    </location>
</feature>
<evidence type="ECO:0008006" key="11">
    <source>
        <dbReference type="Google" id="ProtNLM"/>
    </source>
</evidence>
<keyword evidence="8" id="KW-0862">Zinc</keyword>
<dbReference type="Pfam" id="PF05875">
    <property type="entry name" value="Ceramidase"/>
    <property type="match status" value="1"/>
</dbReference>
<evidence type="ECO:0000256" key="5">
    <source>
        <dbReference type="ARBA" id="ARBA00022989"/>
    </source>
</evidence>
<dbReference type="GO" id="GO:0046872">
    <property type="term" value="F:metal ion binding"/>
    <property type="evidence" value="ECO:0007669"/>
    <property type="project" value="UniProtKB-KW"/>
</dbReference>
<evidence type="ECO:0000313" key="10">
    <source>
        <dbReference type="EMBL" id="CAD9271072.1"/>
    </source>
</evidence>
<dbReference type="GO" id="GO:0016811">
    <property type="term" value="F:hydrolase activity, acting on carbon-nitrogen (but not peptide) bonds, in linear amides"/>
    <property type="evidence" value="ECO:0007669"/>
    <property type="project" value="InterPro"/>
</dbReference>
<dbReference type="PANTHER" id="PTHR46187">
    <property type="entry name" value="ALKALINE CERAMIDASE 3"/>
    <property type="match status" value="1"/>
</dbReference>
<feature type="binding site" evidence="7">
    <location>
        <position position="17"/>
    </location>
    <ligand>
        <name>Ca(2+)</name>
        <dbReference type="ChEBI" id="CHEBI:29108"/>
    </ligand>
</feature>
<evidence type="ECO:0000256" key="6">
    <source>
        <dbReference type="ARBA" id="ARBA00023136"/>
    </source>
</evidence>
<dbReference type="GO" id="GO:0006672">
    <property type="term" value="P:ceramide metabolic process"/>
    <property type="evidence" value="ECO:0007669"/>
    <property type="project" value="InterPro"/>
</dbReference>
<feature type="binding site" evidence="7">
    <location>
        <position position="31"/>
    </location>
    <ligand>
        <name>Ca(2+)</name>
        <dbReference type="ChEBI" id="CHEBI:29108"/>
    </ligand>
</feature>
<dbReference type="PANTHER" id="PTHR46187:SF3">
    <property type="entry name" value="ALKALINE CERAMIDASE 3"/>
    <property type="match status" value="1"/>
</dbReference>
<organism evidence="10">
    <name type="scientific">Phaeomonas parva</name>
    <dbReference type="NCBI Taxonomy" id="124430"/>
    <lineage>
        <taxon>Eukaryota</taxon>
        <taxon>Sar</taxon>
        <taxon>Stramenopiles</taxon>
        <taxon>Ochrophyta</taxon>
        <taxon>Pinguiophyceae</taxon>
        <taxon>Pinguiochrysidales</taxon>
        <taxon>Pinguiochrysidaceae</taxon>
        <taxon>Phaeomonas</taxon>
    </lineage>
</organism>
<reference evidence="10" key="1">
    <citation type="submission" date="2021-01" db="EMBL/GenBank/DDBJ databases">
        <authorList>
            <person name="Corre E."/>
            <person name="Pelletier E."/>
            <person name="Niang G."/>
            <person name="Scheremetjew M."/>
            <person name="Finn R."/>
            <person name="Kale V."/>
            <person name="Holt S."/>
            <person name="Cochrane G."/>
            <person name="Meng A."/>
            <person name="Brown T."/>
            <person name="Cohen L."/>
        </authorList>
    </citation>
    <scope>NUCLEOTIDE SEQUENCE</scope>
    <source>
        <strain evidence="10">CCMP2877</strain>
    </source>
</reference>
<accession>A0A7S1UKI8</accession>
<comment type="cofactor">
    <cofactor evidence="8">
        <name>Zn(2+)</name>
        <dbReference type="ChEBI" id="CHEBI:29105"/>
    </cofactor>
</comment>
<dbReference type="EMBL" id="HBGJ01046890">
    <property type="protein sequence ID" value="CAD9271072.1"/>
    <property type="molecule type" value="Transcribed_RNA"/>
</dbReference>
<evidence type="ECO:0000256" key="8">
    <source>
        <dbReference type="PIRSR" id="PIRSR608901-2"/>
    </source>
</evidence>
<sequence>MDLSRLLSAKSNIEWCEGVVSRYQYLEHVSEVGNTFTSLLYIVPALLMARRHRRHGLPFWFTYTEFWMCVVGLGSALFHGTESYLGEMLDEVPMSFLALGYLLQIENRHSYCMEGTASWWRIRAFAIGQTVLGWALYWYTHNFEIFKATFTVPLIIATVLLGTAKPPPQGRAMFYLQSVLAISGKTVWVLERYYYSQGTCPTDVWDVTYHLHSYWHIFGALAHYTAQYYQEQQALSTLKLKEDTKNKAGKAA</sequence>
<dbReference type="GO" id="GO:0005789">
    <property type="term" value="C:endoplasmic reticulum membrane"/>
    <property type="evidence" value="ECO:0007669"/>
    <property type="project" value="TreeGrafter"/>
</dbReference>
<comment type="subcellular location">
    <subcellularLocation>
        <location evidence="1">Membrane</location>
        <topology evidence="1">Multi-pass membrane protein</topology>
    </subcellularLocation>
</comment>
<proteinExistence type="inferred from homology"/>
<evidence type="ECO:0000256" key="3">
    <source>
        <dbReference type="ARBA" id="ARBA00022692"/>
    </source>
</evidence>
<protein>
    <recommendedName>
        <fullName evidence="11">Alkaline ceramidase</fullName>
    </recommendedName>
</protein>
<keyword evidence="6 9" id="KW-0472">Membrane</keyword>
<keyword evidence="7" id="KW-0479">Metal-binding</keyword>
<keyword evidence="7" id="KW-0106">Calcium</keyword>
<feature type="transmembrane region" description="Helical" evidence="9">
    <location>
        <begin position="145"/>
        <end position="164"/>
    </location>
</feature>
<feature type="binding site" evidence="7">
    <location>
        <position position="15"/>
    </location>
    <ligand>
        <name>Ca(2+)</name>
        <dbReference type="ChEBI" id="CHEBI:29108"/>
    </ligand>
</feature>
<feature type="binding site" evidence="8">
    <location>
        <position position="212"/>
    </location>
    <ligand>
        <name>Zn(2+)</name>
        <dbReference type="ChEBI" id="CHEBI:29105"/>
        <note>catalytic</note>
    </ligand>
</feature>
<keyword evidence="3 9" id="KW-0812">Transmembrane</keyword>
<feature type="transmembrane region" description="Helical" evidence="9">
    <location>
        <begin position="57"/>
        <end position="78"/>
    </location>
</feature>
<gene>
    <name evidence="10" type="ORF">PPAR1163_LOCUS29511</name>
</gene>
<dbReference type="AlphaFoldDB" id="A0A7S1UKI8"/>
<evidence type="ECO:0000256" key="7">
    <source>
        <dbReference type="PIRSR" id="PIRSR608901-1"/>
    </source>
</evidence>
<evidence type="ECO:0000256" key="1">
    <source>
        <dbReference type="ARBA" id="ARBA00004141"/>
    </source>
</evidence>
<keyword evidence="5 9" id="KW-1133">Transmembrane helix</keyword>
<feature type="binding site" evidence="8">
    <location>
        <position position="216"/>
    </location>
    <ligand>
        <name>Zn(2+)</name>
        <dbReference type="ChEBI" id="CHEBI:29105"/>
        <note>catalytic</note>
    </ligand>
</feature>
<keyword evidence="4" id="KW-0378">Hydrolase</keyword>
<feature type="binding site" evidence="8">
    <location>
        <position position="79"/>
    </location>
    <ligand>
        <name>Zn(2+)</name>
        <dbReference type="ChEBI" id="CHEBI:29105"/>
        <note>catalytic</note>
    </ligand>
</feature>
<name>A0A7S1UKI8_9STRA</name>
<evidence type="ECO:0000256" key="4">
    <source>
        <dbReference type="ARBA" id="ARBA00022801"/>
    </source>
</evidence>
<evidence type="ECO:0000256" key="2">
    <source>
        <dbReference type="ARBA" id="ARBA00009780"/>
    </source>
</evidence>
<comment type="similarity">
    <text evidence="2">Belongs to the alkaline ceramidase family.</text>
</comment>
<evidence type="ECO:0000256" key="9">
    <source>
        <dbReference type="SAM" id="Phobius"/>
    </source>
</evidence>
<dbReference type="InterPro" id="IPR008901">
    <property type="entry name" value="ACER"/>
</dbReference>